<keyword evidence="1" id="KW-1133">Transmembrane helix</keyword>
<dbReference type="KEGG" id="pbo:PACID_32650"/>
<feature type="transmembrane region" description="Helical" evidence="1">
    <location>
        <begin position="47"/>
        <end position="69"/>
    </location>
</feature>
<evidence type="ECO:0000256" key="1">
    <source>
        <dbReference type="SAM" id="Phobius"/>
    </source>
</evidence>
<name>K7SP71_ACIA4</name>
<evidence type="ECO:0000313" key="2">
    <source>
        <dbReference type="EMBL" id="AFV91025.1"/>
    </source>
</evidence>
<protein>
    <submittedName>
        <fullName evidence="2">Uncharacterized protein</fullName>
    </submittedName>
</protein>
<reference evidence="2 3" key="1">
    <citation type="journal article" date="2012" name="BMC Genomics">
        <title>The genome sequence of Propionibacterium acidipropionici provides insights into its biotechnological and industrial potential.</title>
        <authorList>
            <person name="Parizzi L.P."/>
            <person name="Grassi M.C."/>
            <person name="Llerena L.A."/>
            <person name="Carazzolle M.F."/>
            <person name="Queiroz V.L."/>
            <person name="Lunardi I."/>
            <person name="Zeidler A.F."/>
            <person name="Teixeira P.J."/>
            <person name="Mieczkowski P."/>
            <person name="Rincones J."/>
            <person name="Pereira G.A."/>
        </authorList>
    </citation>
    <scope>NUCLEOTIDE SEQUENCE [LARGE SCALE GENOMIC DNA]</scope>
    <source>
        <strain evidence="3">ATCC 4875 / DSM 20272 / JCM 6432 / NBRC 12425 / NCIMB 8070</strain>
    </source>
</reference>
<proteinExistence type="predicted"/>
<dbReference type="EMBL" id="CP003493">
    <property type="protein sequence ID" value="AFV91025.1"/>
    <property type="molecule type" value="Genomic_DNA"/>
</dbReference>
<evidence type="ECO:0000313" key="3">
    <source>
        <dbReference type="Proteomes" id="UP000000214"/>
    </source>
</evidence>
<dbReference type="Proteomes" id="UP000000214">
    <property type="component" value="Chromosome"/>
</dbReference>
<organism evidence="2 3">
    <name type="scientific">Acidipropionibacterium acidipropionici (strain ATCC 4875 / DSM 20272 / JCM 6432 / NBRC 12425 / NCIMB 8070 / 4)</name>
    <name type="common">Propionibacterium acidipropionici</name>
    <dbReference type="NCBI Taxonomy" id="1171373"/>
    <lineage>
        <taxon>Bacteria</taxon>
        <taxon>Bacillati</taxon>
        <taxon>Actinomycetota</taxon>
        <taxon>Actinomycetes</taxon>
        <taxon>Propionibacteriales</taxon>
        <taxon>Propionibacteriaceae</taxon>
        <taxon>Acidipropionibacterium</taxon>
    </lineage>
</organism>
<dbReference type="AlphaFoldDB" id="K7SP71"/>
<dbReference type="HOGENOM" id="CLU_2619151_0_0_11"/>
<gene>
    <name evidence="2" type="ordered locus">PACID_32650</name>
</gene>
<accession>K7SP71</accession>
<dbReference type="PATRIC" id="fig|1171373.8.peg.3211"/>
<keyword evidence="1" id="KW-0812">Transmembrane</keyword>
<dbReference type="RefSeq" id="WP_015071917.1">
    <property type="nucleotide sequence ID" value="NC_019395.1"/>
</dbReference>
<keyword evidence="1" id="KW-0472">Membrane</keyword>
<dbReference type="GeneID" id="88084555"/>
<sequence length="78" mass="8564">MLFFDADDLNQRLTSAGIRGHFQGIDNAADAVTETLAASRLEQRMDVFGISLGMVVLVLATMVSAAVYCDRHRRTSFV</sequence>
<dbReference type="STRING" id="1171373.PACID_32650"/>